<dbReference type="Gene3D" id="1.10.10.10">
    <property type="entry name" value="Winged helix-like DNA-binding domain superfamily/Winged helix DNA-binding domain"/>
    <property type="match status" value="1"/>
</dbReference>
<dbReference type="RefSeq" id="WP_152229348.1">
    <property type="nucleotide sequence ID" value="NZ_BAAALV010000004.1"/>
</dbReference>
<accession>A0ABP5AQE8</accession>
<sequence>MSSHDDRLQALEERVAALEERLTAAPPASRPEADDIFWALNGIRDRYPDPGAVLFAGTASTPTGERYEYQYGLETGHLLDVDWAPFAESLAALGNPVRLSILRAVLGGTETVAALAEELGAGTAGQIYHHVNQLSAQGWLAAHARSRYRVPAPRVIPLLAILTAATGGN</sequence>
<evidence type="ECO:0000313" key="3">
    <source>
        <dbReference type="Proteomes" id="UP001500784"/>
    </source>
</evidence>
<dbReference type="InterPro" id="IPR001845">
    <property type="entry name" value="HTH_ArsR_DNA-bd_dom"/>
</dbReference>
<feature type="domain" description="HTH arsR-type" evidence="1">
    <location>
        <begin position="88"/>
        <end position="167"/>
    </location>
</feature>
<protein>
    <submittedName>
        <fullName evidence="2">Helix-turn-helix domain-containing protein</fullName>
    </submittedName>
</protein>
<dbReference type="InterPro" id="IPR036390">
    <property type="entry name" value="WH_DNA-bd_sf"/>
</dbReference>
<dbReference type="Pfam" id="PF12840">
    <property type="entry name" value="HTH_20"/>
    <property type="match status" value="1"/>
</dbReference>
<name>A0ABP5AQE8_9MICC</name>
<evidence type="ECO:0000313" key="2">
    <source>
        <dbReference type="EMBL" id="GAA1917509.1"/>
    </source>
</evidence>
<dbReference type="InterPro" id="IPR011991">
    <property type="entry name" value="ArsR-like_HTH"/>
</dbReference>
<keyword evidence="3" id="KW-1185">Reference proteome</keyword>
<organism evidence="2 3">
    <name type="scientific">Arthrobacter gandavensis</name>
    <dbReference type="NCBI Taxonomy" id="169960"/>
    <lineage>
        <taxon>Bacteria</taxon>
        <taxon>Bacillati</taxon>
        <taxon>Actinomycetota</taxon>
        <taxon>Actinomycetes</taxon>
        <taxon>Micrococcales</taxon>
        <taxon>Micrococcaceae</taxon>
        <taxon>Arthrobacter</taxon>
    </lineage>
</organism>
<reference evidence="3" key="1">
    <citation type="journal article" date="2019" name="Int. J. Syst. Evol. Microbiol.">
        <title>The Global Catalogue of Microorganisms (GCM) 10K type strain sequencing project: providing services to taxonomists for standard genome sequencing and annotation.</title>
        <authorList>
            <consortium name="The Broad Institute Genomics Platform"/>
            <consortium name="The Broad Institute Genome Sequencing Center for Infectious Disease"/>
            <person name="Wu L."/>
            <person name="Ma J."/>
        </authorList>
    </citation>
    <scope>NUCLEOTIDE SEQUENCE [LARGE SCALE GENOMIC DNA]</scope>
    <source>
        <strain evidence="3">JCM 13316</strain>
    </source>
</reference>
<evidence type="ECO:0000259" key="1">
    <source>
        <dbReference type="SMART" id="SM00418"/>
    </source>
</evidence>
<proteinExistence type="predicted"/>
<dbReference type="SUPFAM" id="SSF46785">
    <property type="entry name" value="Winged helix' DNA-binding domain"/>
    <property type="match status" value="1"/>
</dbReference>
<gene>
    <name evidence="2" type="ORF">GCM10009688_23260</name>
</gene>
<dbReference type="SMART" id="SM00418">
    <property type="entry name" value="HTH_ARSR"/>
    <property type="match status" value="1"/>
</dbReference>
<dbReference type="Proteomes" id="UP001500784">
    <property type="component" value="Unassembled WGS sequence"/>
</dbReference>
<dbReference type="EMBL" id="BAAALV010000004">
    <property type="protein sequence ID" value="GAA1917509.1"/>
    <property type="molecule type" value="Genomic_DNA"/>
</dbReference>
<dbReference type="CDD" id="cd00090">
    <property type="entry name" value="HTH_ARSR"/>
    <property type="match status" value="1"/>
</dbReference>
<dbReference type="InterPro" id="IPR036388">
    <property type="entry name" value="WH-like_DNA-bd_sf"/>
</dbReference>
<comment type="caution">
    <text evidence="2">The sequence shown here is derived from an EMBL/GenBank/DDBJ whole genome shotgun (WGS) entry which is preliminary data.</text>
</comment>